<sequence>MRHRCRQRQTATGSTFLCPGNRDPKNRPCTFCITGSLCKNCWKEGGLSRMASALRAVWRALLWPIRTPVELWNMTRSIGVAEYEAVVAERERLRQYAEANKAVTPRMVLNELLKNNAAKQEQTLGYVKASEQEGARVVAKHLSAAASAGSGVAHRDGQAS</sequence>
<dbReference type="Proteomes" id="UP000290189">
    <property type="component" value="Unassembled WGS sequence"/>
</dbReference>
<evidence type="ECO:0000313" key="4">
    <source>
        <dbReference type="Proteomes" id="UP000290189"/>
    </source>
</evidence>
<keyword evidence="3" id="KW-1185">Reference proteome</keyword>
<geneLocation type="mitochondrion" evidence="2"/>
<proteinExistence type="predicted"/>
<name>A0A0G4IH35_PLABS</name>
<gene>
    <name evidence="1" type="ORF">PBRA_000274</name>
    <name evidence="2" type="ORF">PLBR_LOCUS4049</name>
</gene>
<evidence type="ECO:0000313" key="2">
    <source>
        <dbReference type="EMBL" id="SPQ96834.1"/>
    </source>
</evidence>
<reference evidence="2 4" key="2">
    <citation type="submission" date="2018-03" db="EMBL/GenBank/DDBJ databases">
        <authorList>
            <person name="Fogelqvist J."/>
        </authorList>
    </citation>
    <scope>NUCLEOTIDE SEQUENCE [LARGE SCALE GENOMIC DNA]</scope>
</reference>
<evidence type="ECO:0000313" key="3">
    <source>
        <dbReference type="Proteomes" id="UP000039324"/>
    </source>
</evidence>
<reference evidence="1 3" key="1">
    <citation type="submission" date="2015-02" db="EMBL/GenBank/DDBJ databases">
        <authorList>
            <person name="Chooi Y.-H."/>
        </authorList>
    </citation>
    <scope>NUCLEOTIDE SEQUENCE [LARGE SCALE GENOMIC DNA]</scope>
    <source>
        <strain evidence="1">E3</strain>
    </source>
</reference>
<evidence type="ECO:0000313" key="1">
    <source>
        <dbReference type="EMBL" id="CEO94489.1"/>
    </source>
</evidence>
<protein>
    <submittedName>
        <fullName evidence="1">Uncharacterized protein</fullName>
    </submittedName>
</protein>
<keyword evidence="2" id="KW-0496">Mitochondrion</keyword>
<dbReference type="EMBL" id="CDSF01000001">
    <property type="protein sequence ID" value="CEO94489.1"/>
    <property type="molecule type" value="Genomic_DNA"/>
</dbReference>
<organism evidence="1 3">
    <name type="scientific">Plasmodiophora brassicae</name>
    <name type="common">Clubroot disease agent</name>
    <dbReference type="NCBI Taxonomy" id="37360"/>
    <lineage>
        <taxon>Eukaryota</taxon>
        <taxon>Sar</taxon>
        <taxon>Rhizaria</taxon>
        <taxon>Endomyxa</taxon>
        <taxon>Phytomyxea</taxon>
        <taxon>Plasmodiophorida</taxon>
        <taxon>Plasmodiophoridae</taxon>
        <taxon>Plasmodiophora</taxon>
    </lineage>
</organism>
<dbReference type="Proteomes" id="UP000039324">
    <property type="component" value="Unassembled WGS sequence"/>
</dbReference>
<accession>A0A0G4IH35</accession>
<dbReference type="EMBL" id="OVEO01000006">
    <property type="protein sequence ID" value="SPQ96834.1"/>
    <property type="molecule type" value="Genomic_DNA"/>
</dbReference>
<dbReference type="AlphaFoldDB" id="A0A0G4IH35"/>